<evidence type="ECO:0008006" key="5">
    <source>
        <dbReference type="Google" id="ProtNLM"/>
    </source>
</evidence>
<name>A0A7V7UT90_9BACI</name>
<reference evidence="3 4" key="1">
    <citation type="journal article" date="2014" name="Arch. Microbiol.">
        <title>Bacillus mesophilum sp. nov., strain IITR-54T, a novel 4-chlorobiphenyl dechlorinating bacterium.</title>
        <authorList>
            <person name="Manickam N."/>
            <person name="Singh N.K."/>
            <person name="Bajaj A."/>
            <person name="Kumar R.M."/>
            <person name="Kaur G."/>
            <person name="Kaur N."/>
            <person name="Bala M."/>
            <person name="Kumar A."/>
            <person name="Mayilraj S."/>
        </authorList>
    </citation>
    <scope>NUCLEOTIDE SEQUENCE [LARGE SCALE GENOMIC DNA]</scope>
    <source>
        <strain evidence="3 4">IITR-54</strain>
    </source>
</reference>
<dbReference type="AlphaFoldDB" id="A0A7V7UT90"/>
<feature type="region of interest" description="Disordered" evidence="1">
    <location>
        <begin position="25"/>
        <end position="113"/>
    </location>
</feature>
<feature type="chain" id="PRO_5039322191" description="DUF4309 domain-containing protein" evidence="2">
    <location>
        <begin position="23"/>
        <end position="226"/>
    </location>
</feature>
<evidence type="ECO:0000313" key="4">
    <source>
        <dbReference type="Proteomes" id="UP000441354"/>
    </source>
</evidence>
<accession>A0A7V7UT90</accession>
<dbReference type="EMBL" id="WBOT01000010">
    <property type="protein sequence ID" value="KAB2329811.1"/>
    <property type="molecule type" value="Genomic_DNA"/>
</dbReference>
<protein>
    <recommendedName>
        <fullName evidence="5">DUF4309 domain-containing protein</fullName>
    </recommendedName>
</protein>
<proteinExistence type="predicted"/>
<comment type="caution">
    <text evidence="3">The sequence shown here is derived from an EMBL/GenBank/DDBJ whole genome shotgun (WGS) entry which is preliminary data.</text>
</comment>
<feature type="compositionally biased region" description="Basic and acidic residues" evidence="1">
    <location>
        <begin position="63"/>
        <end position="98"/>
    </location>
</feature>
<evidence type="ECO:0000313" key="3">
    <source>
        <dbReference type="EMBL" id="KAB2329811.1"/>
    </source>
</evidence>
<dbReference type="RefSeq" id="WP_151575863.1">
    <property type="nucleotide sequence ID" value="NZ_WBOT01000010.1"/>
</dbReference>
<keyword evidence="2" id="KW-0732">Signal</keyword>
<organism evidence="3 4">
    <name type="scientific">Bacillus mesophilum</name>
    <dbReference type="NCBI Taxonomy" id="1071718"/>
    <lineage>
        <taxon>Bacteria</taxon>
        <taxon>Bacillati</taxon>
        <taxon>Bacillota</taxon>
        <taxon>Bacilli</taxon>
        <taxon>Bacillales</taxon>
        <taxon>Bacillaceae</taxon>
        <taxon>Bacillus</taxon>
    </lineage>
</organism>
<keyword evidence="4" id="KW-1185">Reference proteome</keyword>
<dbReference type="OrthoDB" id="2963116at2"/>
<sequence length="226" mass="25046">MKKKWIYTLVATLFFSAAGAFYYEGRPDDASANEEQVNEEIKSDSQDAVTGTADEETESNNELNKEDPSEAEEPVKEEVDHQSETNPANDEKQVGKTEDTDEKPETIVSPEGDTYHLIEDKTKYSNLADLIDAAASIDASLYGIKNSDVFTIIKNGEPIGGLSTGSLSIDPKYKSFAIQIHSFYKDKGLEDNINLAIRTGASITVNFDEYTGYHIQHKNGRLIINH</sequence>
<evidence type="ECO:0000256" key="1">
    <source>
        <dbReference type="SAM" id="MobiDB-lite"/>
    </source>
</evidence>
<dbReference type="Proteomes" id="UP000441354">
    <property type="component" value="Unassembled WGS sequence"/>
</dbReference>
<gene>
    <name evidence="3" type="ORF">F7732_20190</name>
</gene>
<evidence type="ECO:0000256" key="2">
    <source>
        <dbReference type="SAM" id="SignalP"/>
    </source>
</evidence>
<feature type="signal peptide" evidence="2">
    <location>
        <begin position="1"/>
        <end position="22"/>
    </location>
</feature>